<feature type="region of interest" description="Disordered" evidence="1">
    <location>
        <begin position="20"/>
        <end position="97"/>
    </location>
</feature>
<protein>
    <submittedName>
        <fullName evidence="3">Pyruvate/2-oxoglutarate dehydrogenase complex dihydrolipoamide acyltransferase (E2) component</fullName>
    </submittedName>
</protein>
<feature type="region of interest" description="Disordered" evidence="1">
    <location>
        <begin position="113"/>
        <end position="132"/>
    </location>
</feature>
<feature type="compositionally biased region" description="Low complexity" evidence="1">
    <location>
        <begin position="20"/>
        <end position="29"/>
    </location>
</feature>
<feature type="compositionally biased region" description="Pro residues" evidence="1">
    <location>
        <begin position="123"/>
        <end position="132"/>
    </location>
</feature>
<keyword evidence="3" id="KW-0808">Transferase</keyword>
<dbReference type="Proteomes" id="UP001236369">
    <property type="component" value="Unassembled WGS sequence"/>
</dbReference>
<keyword evidence="2" id="KW-0732">Signal</keyword>
<keyword evidence="4" id="KW-1185">Reference proteome</keyword>
<dbReference type="RefSeq" id="WP_238248058.1">
    <property type="nucleotide sequence ID" value="NZ_BPQX01000015.1"/>
</dbReference>
<accession>A0ABU0HL13</accession>
<evidence type="ECO:0000313" key="3">
    <source>
        <dbReference type="EMBL" id="MDQ0442390.1"/>
    </source>
</evidence>
<organism evidence="3 4">
    <name type="scientific">Methylobacterium persicinum</name>
    <dbReference type="NCBI Taxonomy" id="374426"/>
    <lineage>
        <taxon>Bacteria</taxon>
        <taxon>Pseudomonadati</taxon>
        <taxon>Pseudomonadota</taxon>
        <taxon>Alphaproteobacteria</taxon>
        <taxon>Hyphomicrobiales</taxon>
        <taxon>Methylobacteriaceae</taxon>
        <taxon>Methylobacterium</taxon>
    </lineage>
</organism>
<keyword evidence="3" id="KW-0012">Acyltransferase</keyword>
<gene>
    <name evidence="3" type="ORF">QO016_001884</name>
</gene>
<evidence type="ECO:0000313" key="4">
    <source>
        <dbReference type="Proteomes" id="UP001236369"/>
    </source>
</evidence>
<feature type="compositionally biased region" description="Low complexity" evidence="1">
    <location>
        <begin position="37"/>
        <end position="54"/>
    </location>
</feature>
<feature type="compositionally biased region" description="Basic and acidic residues" evidence="1">
    <location>
        <begin position="55"/>
        <end position="66"/>
    </location>
</feature>
<reference evidence="3 4" key="1">
    <citation type="submission" date="2023-07" db="EMBL/GenBank/DDBJ databases">
        <title>Genomic Encyclopedia of Type Strains, Phase IV (KMG-IV): sequencing the most valuable type-strain genomes for metagenomic binning, comparative biology and taxonomic classification.</title>
        <authorList>
            <person name="Goeker M."/>
        </authorList>
    </citation>
    <scope>NUCLEOTIDE SEQUENCE [LARGE SCALE GENOMIC DNA]</scope>
    <source>
        <strain evidence="3 4">DSM 19562</strain>
    </source>
</reference>
<proteinExistence type="predicted"/>
<feature type="chain" id="PRO_5047139286" evidence="2">
    <location>
        <begin position="22"/>
        <end position="132"/>
    </location>
</feature>
<evidence type="ECO:0000256" key="2">
    <source>
        <dbReference type="SAM" id="SignalP"/>
    </source>
</evidence>
<feature type="signal peptide" evidence="2">
    <location>
        <begin position="1"/>
        <end position="21"/>
    </location>
</feature>
<evidence type="ECO:0000256" key="1">
    <source>
        <dbReference type="SAM" id="MobiDB-lite"/>
    </source>
</evidence>
<dbReference type="GO" id="GO:0016746">
    <property type="term" value="F:acyltransferase activity"/>
    <property type="evidence" value="ECO:0007669"/>
    <property type="project" value="UniProtKB-KW"/>
</dbReference>
<sequence>MKLATLACLAALCVTAPLASAAPGEPAPAEQTRKEPAVAPQKPAAAKPEPAAARTEPRTEAARTERPGTAPAVTGRDRRRRSYAACNRASHQRGYRGGKRRRFLIRCRLGYERTRTPQHQAPVPAPAPVRKP</sequence>
<dbReference type="EMBL" id="JAUSVV010000003">
    <property type="protein sequence ID" value="MDQ0442390.1"/>
    <property type="molecule type" value="Genomic_DNA"/>
</dbReference>
<comment type="caution">
    <text evidence="3">The sequence shown here is derived from an EMBL/GenBank/DDBJ whole genome shotgun (WGS) entry which is preliminary data.</text>
</comment>
<keyword evidence="3" id="KW-0670">Pyruvate</keyword>
<name>A0ABU0HL13_9HYPH</name>